<dbReference type="Proteomes" id="UP001595528">
    <property type="component" value="Unassembled WGS sequence"/>
</dbReference>
<keyword evidence="2" id="KW-0472">Membrane</keyword>
<dbReference type="RefSeq" id="WP_379903373.1">
    <property type="nucleotide sequence ID" value="NZ_JBHRTR010000031.1"/>
</dbReference>
<feature type="transmembrane region" description="Helical" evidence="2">
    <location>
        <begin position="67"/>
        <end position="90"/>
    </location>
</feature>
<reference evidence="4" key="1">
    <citation type="journal article" date="2019" name="Int. J. Syst. Evol. Microbiol.">
        <title>The Global Catalogue of Microorganisms (GCM) 10K type strain sequencing project: providing services to taxonomists for standard genome sequencing and annotation.</title>
        <authorList>
            <consortium name="The Broad Institute Genomics Platform"/>
            <consortium name="The Broad Institute Genome Sequencing Center for Infectious Disease"/>
            <person name="Wu L."/>
            <person name="Ma J."/>
        </authorList>
    </citation>
    <scope>NUCLEOTIDE SEQUENCE [LARGE SCALE GENOMIC DNA]</scope>
    <source>
        <strain evidence="4">KCTC 42964</strain>
    </source>
</reference>
<keyword evidence="2" id="KW-0812">Transmembrane</keyword>
<accession>A0ABV7L433</accession>
<evidence type="ECO:0000256" key="2">
    <source>
        <dbReference type="SAM" id="Phobius"/>
    </source>
</evidence>
<gene>
    <name evidence="3" type="ORF">ACFOGJ_18805</name>
</gene>
<feature type="compositionally biased region" description="Basic and acidic residues" evidence="1">
    <location>
        <begin position="160"/>
        <end position="169"/>
    </location>
</feature>
<keyword evidence="2" id="KW-1133">Transmembrane helix</keyword>
<evidence type="ECO:0000313" key="3">
    <source>
        <dbReference type="EMBL" id="MFC3229304.1"/>
    </source>
</evidence>
<feature type="compositionally biased region" description="Gly residues" evidence="1">
    <location>
        <begin position="124"/>
        <end position="149"/>
    </location>
</feature>
<evidence type="ECO:0000313" key="4">
    <source>
        <dbReference type="Proteomes" id="UP001595528"/>
    </source>
</evidence>
<organism evidence="3 4">
    <name type="scientific">Marinibaculum pumilum</name>
    <dbReference type="NCBI Taxonomy" id="1766165"/>
    <lineage>
        <taxon>Bacteria</taxon>
        <taxon>Pseudomonadati</taxon>
        <taxon>Pseudomonadota</taxon>
        <taxon>Alphaproteobacteria</taxon>
        <taxon>Rhodospirillales</taxon>
        <taxon>Rhodospirillaceae</taxon>
        <taxon>Marinibaculum</taxon>
    </lineage>
</organism>
<dbReference type="EMBL" id="JBHRTR010000031">
    <property type="protein sequence ID" value="MFC3229304.1"/>
    <property type="molecule type" value="Genomic_DNA"/>
</dbReference>
<protein>
    <submittedName>
        <fullName evidence="3">Uncharacterized protein</fullName>
    </submittedName>
</protein>
<comment type="caution">
    <text evidence="3">The sequence shown here is derived from an EMBL/GenBank/DDBJ whole genome shotgun (WGS) entry which is preliminary data.</text>
</comment>
<evidence type="ECO:0000256" key="1">
    <source>
        <dbReference type="SAM" id="MobiDB-lite"/>
    </source>
</evidence>
<name>A0ABV7L433_9PROT</name>
<keyword evidence="4" id="KW-1185">Reference proteome</keyword>
<feature type="transmembrane region" description="Helical" evidence="2">
    <location>
        <begin position="12"/>
        <end position="33"/>
    </location>
</feature>
<feature type="region of interest" description="Disordered" evidence="1">
    <location>
        <begin position="99"/>
        <end position="169"/>
    </location>
</feature>
<feature type="compositionally biased region" description="Basic and acidic residues" evidence="1">
    <location>
        <begin position="99"/>
        <end position="110"/>
    </location>
</feature>
<sequence length="169" mass="17468">MPDGGPLRRMVGGISAVMVIVWTLLCLAFYALIELLGNLLVWLSRSVFEAQGLADFFAGVFGFLQDLGFVTIAVIWLIGVILAVGFNLVTHRATRDAEARWSQRRGDKARTVGTGSSEPPPSGPAGGGSAGGGSAGGGGTRAGKGGKGAKAGAQRPVTIDLHRDGDTYR</sequence>
<proteinExistence type="predicted"/>